<evidence type="ECO:0000256" key="1">
    <source>
        <dbReference type="SAM" id="MobiDB-lite"/>
    </source>
</evidence>
<organism evidence="2 3">
    <name type="scientific">Austropuccinia psidii MF-1</name>
    <dbReference type="NCBI Taxonomy" id="1389203"/>
    <lineage>
        <taxon>Eukaryota</taxon>
        <taxon>Fungi</taxon>
        <taxon>Dikarya</taxon>
        <taxon>Basidiomycota</taxon>
        <taxon>Pucciniomycotina</taxon>
        <taxon>Pucciniomycetes</taxon>
        <taxon>Pucciniales</taxon>
        <taxon>Sphaerophragmiaceae</taxon>
        <taxon>Austropuccinia</taxon>
    </lineage>
</organism>
<feature type="compositionally biased region" description="Polar residues" evidence="1">
    <location>
        <begin position="139"/>
        <end position="148"/>
    </location>
</feature>
<feature type="compositionally biased region" description="Basic and acidic residues" evidence="1">
    <location>
        <begin position="125"/>
        <end position="137"/>
    </location>
</feature>
<keyword evidence="3" id="KW-1185">Reference proteome</keyword>
<evidence type="ECO:0000313" key="3">
    <source>
        <dbReference type="Proteomes" id="UP000765509"/>
    </source>
</evidence>
<evidence type="ECO:0000313" key="2">
    <source>
        <dbReference type="EMBL" id="MBW0581229.1"/>
    </source>
</evidence>
<feature type="region of interest" description="Disordered" evidence="1">
    <location>
        <begin position="83"/>
        <end position="165"/>
    </location>
</feature>
<proteinExistence type="predicted"/>
<comment type="caution">
    <text evidence="2">The sequence shown here is derived from an EMBL/GenBank/DDBJ whole genome shotgun (WGS) entry which is preliminary data.</text>
</comment>
<name>A0A9Q3KK43_9BASI</name>
<accession>A0A9Q3KK43</accession>
<protein>
    <submittedName>
        <fullName evidence="2">Uncharacterized protein</fullName>
    </submittedName>
</protein>
<sequence>MVWHTTLGVEATLPSNQMDLDMEIEVLNPKDKNTSPEERHIWRMPQLPPASKDLNNFQEAAVEIPVSVQELVYCSKVAGVKTSANPLDRDNELLPPSKELEEGDSSKEGQHHCGSSPSLQKHQKREAIPKEKLEGKVQMEQTLPSELQNSKEIKDSLGQCVQYDN</sequence>
<dbReference type="Proteomes" id="UP000765509">
    <property type="component" value="Unassembled WGS sequence"/>
</dbReference>
<dbReference type="EMBL" id="AVOT02109514">
    <property type="protein sequence ID" value="MBW0581229.1"/>
    <property type="molecule type" value="Genomic_DNA"/>
</dbReference>
<dbReference type="AlphaFoldDB" id="A0A9Q3KK43"/>
<reference evidence="2" key="1">
    <citation type="submission" date="2021-03" db="EMBL/GenBank/DDBJ databases">
        <title>Draft genome sequence of rust myrtle Austropuccinia psidii MF-1, a brazilian biotype.</title>
        <authorList>
            <person name="Quecine M.C."/>
            <person name="Pachon D.M.R."/>
            <person name="Bonatelli M.L."/>
            <person name="Correr F.H."/>
            <person name="Franceschini L.M."/>
            <person name="Leite T.F."/>
            <person name="Margarido G.R.A."/>
            <person name="Almeida C.A."/>
            <person name="Ferrarezi J.A."/>
            <person name="Labate C.A."/>
        </authorList>
    </citation>
    <scope>NUCLEOTIDE SEQUENCE</scope>
    <source>
        <strain evidence="2">MF-1</strain>
    </source>
</reference>
<feature type="compositionally biased region" description="Basic and acidic residues" evidence="1">
    <location>
        <begin position="87"/>
        <end position="111"/>
    </location>
</feature>
<gene>
    <name evidence="2" type="ORF">O181_120944</name>
</gene>